<dbReference type="PROSITE" id="PS00078">
    <property type="entry name" value="COX2"/>
    <property type="match status" value="1"/>
</dbReference>
<dbReference type="Gene3D" id="2.60.40.420">
    <property type="entry name" value="Cupredoxins - blue copper proteins"/>
    <property type="match status" value="1"/>
</dbReference>
<dbReference type="AlphaFoldDB" id="A0A1F6GBF7"/>
<name>A0A1F6GBF7_9PROT</name>
<feature type="transmembrane region" description="Helical" evidence="3">
    <location>
        <begin position="6"/>
        <end position="25"/>
    </location>
</feature>
<dbReference type="GO" id="GO:0005507">
    <property type="term" value="F:copper ion binding"/>
    <property type="evidence" value="ECO:0007669"/>
    <property type="project" value="InterPro"/>
</dbReference>
<keyword evidence="1" id="KW-0479">Metal-binding</keyword>
<evidence type="ECO:0000256" key="1">
    <source>
        <dbReference type="ARBA" id="ARBA00022723"/>
    </source>
</evidence>
<dbReference type="GO" id="GO:0016020">
    <property type="term" value="C:membrane"/>
    <property type="evidence" value="ECO:0007669"/>
    <property type="project" value="InterPro"/>
</dbReference>
<accession>A0A1F6GBF7</accession>
<keyword evidence="3" id="KW-0812">Transmembrane</keyword>
<feature type="transmembrane region" description="Helical" evidence="3">
    <location>
        <begin position="46"/>
        <end position="69"/>
    </location>
</feature>
<dbReference type="STRING" id="1817772.A2527_04900"/>
<evidence type="ECO:0000313" key="5">
    <source>
        <dbReference type="EMBL" id="OGG95448.1"/>
    </source>
</evidence>
<dbReference type="InterPro" id="IPR001505">
    <property type="entry name" value="Copper_CuA"/>
</dbReference>
<sequence>MAWYAGLITLVGTLIIFAVTKWLISSTHNSAPLETVAPKIYGMRKVYFFALSLFIVVSLFGSLHGLPYFPPNQESADYNVKVVGSMWAWEVQPAIDLKENAPVEAILTGKLVEFEVSATDVNHGIGIYNEAGQILTQTQAMPGYASKIYYRFDQPGTYQILCMEYCGSGHPVMNTDFTVTQSL</sequence>
<organism evidence="5 6">
    <name type="scientific">Candidatus Lambdaproteobacteria bacterium RIFOXYD2_FULL_50_16</name>
    <dbReference type="NCBI Taxonomy" id="1817772"/>
    <lineage>
        <taxon>Bacteria</taxon>
        <taxon>Pseudomonadati</taxon>
        <taxon>Pseudomonadota</taxon>
        <taxon>Candidatus Lambdaproteobacteria</taxon>
    </lineage>
</organism>
<keyword evidence="3" id="KW-1133">Transmembrane helix</keyword>
<gene>
    <name evidence="5" type="ORF">A2527_04900</name>
</gene>
<dbReference type="InterPro" id="IPR008972">
    <property type="entry name" value="Cupredoxin"/>
</dbReference>
<protein>
    <recommendedName>
        <fullName evidence="4">Cytochrome oxidase subunit II copper A binding domain-containing protein</fullName>
    </recommendedName>
</protein>
<dbReference type="Proteomes" id="UP000178449">
    <property type="component" value="Unassembled WGS sequence"/>
</dbReference>
<reference evidence="5 6" key="1">
    <citation type="journal article" date="2016" name="Nat. Commun.">
        <title>Thousands of microbial genomes shed light on interconnected biogeochemical processes in an aquifer system.</title>
        <authorList>
            <person name="Anantharaman K."/>
            <person name="Brown C.T."/>
            <person name="Hug L.A."/>
            <person name="Sharon I."/>
            <person name="Castelle C.J."/>
            <person name="Probst A.J."/>
            <person name="Thomas B.C."/>
            <person name="Singh A."/>
            <person name="Wilkins M.J."/>
            <person name="Karaoz U."/>
            <person name="Brodie E.L."/>
            <person name="Williams K.H."/>
            <person name="Hubbard S.S."/>
            <person name="Banfield J.F."/>
        </authorList>
    </citation>
    <scope>NUCLEOTIDE SEQUENCE [LARGE SCALE GENOMIC DNA]</scope>
</reference>
<dbReference type="InterPro" id="IPR002429">
    <property type="entry name" value="CcO_II-like_C"/>
</dbReference>
<proteinExistence type="predicted"/>
<dbReference type="PROSITE" id="PS50857">
    <property type="entry name" value="COX2_CUA"/>
    <property type="match status" value="1"/>
</dbReference>
<evidence type="ECO:0000256" key="3">
    <source>
        <dbReference type="SAM" id="Phobius"/>
    </source>
</evidence>
<comment type="caution">
    <text evidence="5">The sequence shown here is derived from an EMBL/GenBank/DDBJ whole genome shotgun (WGS) entry which is preliminary data.</text>
</comment>
<feature type="domain" description="Cytochrome oxidase subunit II copper A binding" evidence="4">
    <location>
        <begin position="75"/>
        <end position="183"/>
    </location>
</feature>
<evidence type="ECO:0000256" key="2">
    <source>
        <dbReference type="ARBA" id="ARBA00023008"/>
    </source>
</evidence>
<evidence type="ECO:0000259" key="4">
    <source>
        <dbReference type="PROSITE" id="PS50857"/>
    </source>
</evidence>
<keyword evidence="3" id="KW-0472">Membrane</keyword>
<keyword evidence="2" id="KW-0186">Copper</keyword>
<dbReference type="SUPFAM" id="SSF49503">
    <property type="entry name" value="Cupredoxins"/>
    <property type="match status" value="1"/>
</dbReference>
<evidence type="ECO:0000313" key="6">
    <source>
        <dbReference type="Proteomes" id="UP000178449"/>
    </source>
</evidence>
<dbReference type="EMBL" id="MFNE01000023">
    <property type="protein sequence ID" value="OGG95448.1"/>
    <property type="molecule type" value="Genomic_DNA"/>
</dbReference>
<dbReference type="GO" id="GO:0004129">
    <property type="term" value="F:cytochrome-c oxidase activity"/>
    <property type="evidence" value="ECO:0007669"/>
    <property type="project" value="InterPro"/>
</dbReference>